<evidence type="ECO:0000313" key="2">
    <source>
        <dbReference type="EMBL" id="KIM55438.1"/>
    </source>
</evidence>
<sequence>MSGKAFLWSILVTQLLPGCSTEQSFTLQRLWTVTAFSLGAPEMYADVQRRMDRQIWMSCSDAWMTERRSRSSH</sequence>
<keyword evidence="3" id="KW-1185">Reference proteome</keyword>
<reference evidence="3" key="2">
    <citation type="submission" date="2015-01" db="EMBL/GenBank/DDBJ databases">
        <title>Evolutionary Origins and Diversification of the Mycorrhizal Mutualists.</title>
        <authorList>
            <consortium name="DOE Joint Genome Institute"/>
            <consortium name="Mycorrhizal Genomics Consortium"/>
            <person name="Kohler A."/>
            <person name="Kuo A."/>
            <person name="Nagy L.G."/>
            <person name="Floudas D."/>
            <person name="Copeland A."/>
            <person name="Barry K.W."/>
            <person name="Cichocki N."/>
            <person name="Veneault-Fourrey C."/>
            <person name="LaButti K."/>
            <person name="Lindquist E.A."/>
            <person name="Lipzen A."/>
            <person name="Lundell T."/>
            <person name="Morin E."/>
            <person name="Murat C."/>
            <person name="Riley R."/>
            <person name="Ohm R."/>
            <person name="Sun H."/>
            <person name="Tunlid A."/>
            <person name="Henrissat B."/>
            <person name="Grigoriev I.V."/>
            <person name="Hibbett D.S."/>
            <person name="Martin F."/>
        </authorList>
    </citation>
    <scope>NUCLEOTIDE SEQUENCE [LARGE SCALE GENOMIC DNA]</scope>
    <source>
        <strain evidence="3">Foug A</strain>
    </source>
</reference>
<accession>A0A0C2Z0T4</accession>
<gene>
    <name evidence="2" type="ORF">SCLCIDRAFT_299996</name>
</gene>
<evidence type="ECO:0000313" key="3">
    <source>
        <dbReference type="Proteomes" id="UP000053989"/>
    </source>
</evidence>
<dbReference type="EMBL" id="KN822135">
    <property type="protein sequence ID" value="KIM55438.1"/>
    <property type="molecule type" value="Genomic_DNA"/>
</dbReference>
<feature type="chain" id="PRO_5002174812" evidence="1">
    <location>
        <begin position="22"/>
        <end position="73"/>
    </location>
</feature>
<proteinExistence type="predicted"/>
<dbReference type="AlphaFoldDB" id="A0A0C2Z0T4"/>
<dbReference type="InParanoid" id="A0A0C2Z0T4"/>
<feature type="signal peptide" evidence="1">
    <location>
        <begin position="1"/>
        <end position="21"/>
    </location>
</feature>
<name>A0A0C2Z0T4_9AGAM</name>
<reference evidence="2 3" key="1">
    <citation type="submission" date="2014-04" db="EMBL/GenBank/DDBJ databases">
        <authorList>
            <consortium name="DOE Joint Genome Institute"/>
            <person name="Kuo A."/>
            <person name="Kohler A."/>
            <person name="Nagy L.G."/>
            <person name="Floudas D."/>
            <person name="Copeland A."/>
            <person name="Barry K.W."/>
            <person name="Cichocki N."/>
            <person name="Veneault-Fourrey C."/>
            <person name="LaButti K."/>
            <person name="Lindquist E.A."/>
            <person name="Lipzen A."/>
            <person name="Lundell T."/>
            <person name="Morin E."/>
            <person name="Murat C."/>
            <person name="Sun H."/>
            <person name="Tunlid A."/>
            <person name="Henrissat B."/>
            <person name="Grigoriev I.V."/>
            <person name="Hibbett D.S."/>
            <person name="Martin F."/>
            <person name="Nordberg H.P."/>
            <person name="Cantor M.N."/>
            <person name="Hua S.X."/>
        </authorList>
    </citation>
    <scope>NUCLEOTIDE SEQUENCE [LARGE SCALE GENOMIC DNA]</scope>
    <source>
        <strain evidence="2 3">Foug A</strain>
    </source>
</reference>
<organism evidence="2 3">
    <name type="scientific">Scleroderma citrinum Foug A</name>
    <dbReference type="NCBI Taxonomy" id="1036808"/>
    <lineage>
        <taxon>Eukaryota</taxon>
        <taxon>Fungi</taxon>
        <taxon>Dikarya</taxon>
        <taxon>Basidiomycota</taxon>
        <taxon>Agaricomycotina</taxon>
        <taxon>Agaricomycetes</taxon>
        <taxon>Agaricomycetidae</taxon>
        <taxon>Boletales</taxon>
        <taxon>Sclerodermatineae</taxon>
        <taxon>Sclerodermataceae</taxon>
        <taxon>Scleroderma</taxon>
    </lineage>
</organism>
<dbReference type="HOGENOM" id="CLU_2706283_0_0_1"/>
<evidence type="ECO:0000256" key="1">
    <source>
        <dbReference type="SAM" id="SignalP"/>
    </source>
</evidence>
<keyword evidence="1" id="KW-0732">Signal</keyword>
<protein>
    <submittedName>
        <fullName evidence="2">Uncharacterized protein</fullName>
    </submittedName>
</protein>
<dbReference type="Proteomes" id="UP000053989">
    <property type="component" value="Unassembled WGS sequence"/>
</dbReference>